<proteinExistence type="predicted"/>
<dbReference type="PANTHER" id="PTHR33116:SF86">
    <property type="entry name" value="REVERSE TRANSCRIPTASE DOMAIN-CONTAINING PROTEIN"/>
    <property type="match status" value="1"/>
</dbReference>
<evidence type="ECO:0000259" key="1">
    <source>
        <dbReference type="Pfam" id="PF13456"/>
    </source>
</evidence>
<gene>
    <name evidence="2" type="ORF">Dsin_012486</name>
</gene>
<dbReference type="EMBL" id="JANJYJ010000004">
    <property type="protein sequence ID" value="KAK3218516.1"/>
    <property type="molecule type" value="Genomic_DNA"/>
</dbReference>
<dbReference type="AlphaFoldDB" id="A0AAE0AI48"/>
<accession>A0AAE0AI48</accession>
<evidence type="ECO:0000313" key="2">
    <source>
        <dbReference type="EMBL" id="KAK3218516.1"/>
    </source>
</evidence>
<dbReference type="GO" id="GO:0004523">
    <property type="term" value="F:RNA-DNA hybrid ribonuclease activity"/>
    <property type="evidence" value="ECO:0007669"/>
    <property type="project" value="InterPro"/>
</dbReference>
<feature type="domain" description="RNase H type-1" evidence="1">
    <location>
        <begin position="407"/>
        <end position="480"/>
    </location>
</feature>
<keyword evidence="3" id="KW-1185">Reference proteome</keyword>
<organism evidence="2 3">
    <name type="scientific">Dipteronia sinensis</name>
    <dbReference type="NCBI Taxonomy" id="43782"/>
    <lineage>
        <taxon>Eukaryota</taxon>
        <taxon>Viridiplantae</taxon>
        <taxon>Streptophyta</taxon>
        <taxon>Embryophyta</taxon>
        <taxon>Tracheophyta</taxon>
        <taxon>Spermatophyta</taxon>
        <taxon>Magnoliopsida</taxon>
        <taxon>eudicotyledons</taxon>
        <taxon>Gunneridae</taxon>
        <taxon>Pentapetalae</taxon>
        <taxon>rosids</taxon>
        <taxon>malvids</taxon>
        <taxon>Sapindales</taxon>
        <taxon>Sapindaceae</taxon>
        <taxon>Hippocastanoideae</taxon>
        <taxon>Acereae</taxon>
        <taxon>Dipteronia</taxon>
    </lineage>
</organism>
<dbReference type="CDD" id="cd06222">
    <property type="entry name" value="RNase_H_like"/>
    <property type="match status" value="1"/>
</dbReference>
<comment type="caution">
    <text evidence="2">The sequence shown here is derived from an EMBL/GenBank/DDBJ whole genome shotgun (WGS) entry which is preliminary data.</text>
</comment>
<dbReference type="InterPro" id="IPR044730">
    <property type="entry name" value="RNase_H-like_dom_plant"/>
</dbReference>
<reference evidence="2" key="1">
    <citation type="journal article" date="2023" name="Plant J.">
        <title>Genome sequences and population genomics provide insights into the demographic history, inbreeding, and mutation load of two 'living fossil' tree species of Dipteronia.</title>
        <authorList>
            <person name="Feng Y."/>
            <person name="Comes H.P."/>
            <person name="Chen J."/>
            <person name="Zhu S."/>
            <person name="Lu R."/>
            <person name="Zhang X."/>
            <person name="Li P."/>
            <person name="Qiu J."/>
            <person name="Olsen K.M."/>
            <person name="Qiu Y."/>
        </authorList>
    </citation>
    <scope>NUCLEOTIDE SEQUENCE</scope>
    <source>
        <strain evidence="2">NBL</strain>
    </source>
</reference>
<name>A0AAE0AI48_9ROSI</name>
<dbReference type="Proteomes" id="UP001281410">
    <property type="component" value="Unassembled WGS sequence"/>
</dbReference>
<dbReference type="PANTHER" id="PTHR33116">
    <property type="entry name" value="REVERSE TRANSCRIPTASE ZINC-BINDING DOMAIN-CONTAINING PROTEIN-RELATED-RELATED"/>
    <property type="match status" value="1"/>
</dbReference>
<dbReference type="Pfam" id="PF13456">
    <property type="entry name" value="RVT_3"/>
    <property type="match status" value="1"/>
</dbReference>
<dbReference type="GO" id="GO:0003676">
    <property type="term" value="F:nucleic acid binding"/>
    <property type="evidence" value="ECO:0007669"/>
    <property type="project" value="InterPro"/>
</dbReference>
<dbReference type="InterPro" id="IPR002156">
    <property type="entry name" value="RNaseH_domain"/>
</dbReference>
<protein>
    <recommendedName>
        <fullName evidence="1">RNase H type-1 domain-containing protein</fullName>
    </recommendedName>
</protein>
<evidence type="ECO:0000313" key="3">
    <source>
        <dbReference type="Proteomes" id="UP001281410"/>
    </source>
</evidence>
<sequence>MENYFEGIFRFGNSSHKDMDRIFTSIQPCISENKLTFLDVDFTAEEVRKAVFGMFLTKAPGLDGLPALLYHKFWIIVWEKVTRACLRVLNEGHGLEEINGTLIVLIPKVQIGFGGHYLGDPTCVPFWAFVVSRASDKDCWSIRKVLGCYAKASGQEVNFQKSAMCVSKKVSRNMAVRMARIIGVQLVDCHECYLGLASFAGFVKDIHRICAKFWLGSIDDNNKIHLGSWKKLCGSKDVGGLGFRDLSVFNQALLAKQCWRLICKPSSLAARVLKHCYYPDCTVLQADYGESCSFLWKSFMWGNGLLKAGTRWREGNGASISIYKNQWLPRPSTFKPISLSRLGRKAKAQDLLLPGEGWNVDLIHEFFWEENAKLILSLLGSHSSSSDSLMWHYDKLGSYSVKSGSCLNKGLMMAIYAGLWPSEVEIDAQTIVNLIVSPGIPLSNVGMVIQDIKLLLEEYHVCSVAFAPRNANMVAHCLVKLGMSLENDCFWMEDCPPDVVSIVLGDCPSLM</sequence>